<feature type="transmembrane region" description="Helical" evidence="1">
    <location>
        <begin position="99"/>
        <end position="120"/>
    </location>
</feature>
<proteinExistence type="predicted"/>
<feature type="transmembrane region" description="Helical" evidence="1">
    <location>
        <begin position="16"/>
        <end position="42"/>
    </location>
</feature>
<gene>
    <name evidence="2" type="ORF">GBAR_LOCUS11932</name>
</gene>
<evidence type="ECO:0000313" key="3">
    <source>
        <dbReference type="Proteomes" id="UP001174909"/>
    </source>
</evidence>
<dbReference type="Proteomes" id="UP001174909">
    <property type="component" value="Unassembled WGS sequence"/>
</dbReference>
<evidence type="ECO:0000256" key="1">
    <source>
        <dbReference type="SAM" id="Phobius"/>
    </source>
</evidence>
<sequence>MVLEWTSRTAYAFTELVFFLVICSIVFATIAIIFVVILLAHWKKNSFFSLLRPLFENVFTSAIAFSQRSEEKVNIVFLGNEQLGDEFFTGKLKNGLARVWVHIYFILLCSIAVLWFATVFSDGVLYRKTGTCLDLNVRDSDARCFLLSTTDVPPDVQEIIDEEEGEAVPCQEVQKYLILNDSTYDLEVICYLARLSPLPALGVAYGTMKTIIFATISLLTVFLAISKKVRAPDRSVFFIRIIHCFQIGISVLIIVVIVAIVSSLHETNQRNTTFDFLRGERFYHSSVVGLGAITIFVTFGLFPWWAFKPLERFKPAGQGRSNENDQGENEDIKLDNIHRMILLHQFSIGYREE</sequence>
<protein>
    <submittedName>
        <fullName evidence="2">Uncharacterized protein</fullName>
    </submittedName>
</protein>
<accession>A0AA35RZ62</accession>
<keyword evidence="3" id="KW-1185">Reference proteome</keyword>
<feature type="transmembrane region" description="Helical" evidence="1">
    <location>
        <begin position="282"/>
        <end position="307"/>
    </location>
</feature>
<evidence type="ECO:0000313" key="2">
    <source>
        <dbReference type="EMBL" id="CAI8019924.1"/>
    </source>
</evidence>
<name>A0AA35RZ62_GEOBA</name>
<comment type="caution">
    <text evidence="2">The sequence shown here is derived from an EMBL/GenBank/DDBJ whole genome shotgun (WGS) entry which is preliminary data.</text>
</comment>
<organism evidence="2 3">
    <name type="scientific">Geodia barretti</name>
    <name type="common">Barrett's horny sponge</name>
    <dbReference type="NCBI Taxonomy" id="519541"/>
    <lineage>
        <taxon>Eukaryota</taxon>
        <taxon>Metazoa</taxon>
        <taxon>Porifera</taxon>
        <taxon>Demospongiae</taxon>
        <taxon>Heteroscleromorpha</taxon>
        <taxon>Tetractinellida</taxon>
        <taxon>Astrophorina</taxon>
        <taxon>Geodiidae</taxon>
        <taxon>Geodia</taxon>
    </lineage>
</organism>
<feature type="transmembrane region" description="Helical" evidence="1">
    <location>
        <begin position="237"/>
        <end position="262"/>
    </location>
</feature>
<keyword evidence="1" id="KW-1133">Transmembrane helix</keyword>
<keyword evidence="1" id="KW-0812">Transmembrane</keyword>
<reference evidence="2" key="1">
    <citation type="submission" date="2023-03" db="EMBL/GenBank/DDBJ databases">
        <authorList>
            <person name="Steffen K."/>
            <person name="Cardenas P."/>
        </authorList>
    </citation>
    <scope>NUCLEOTIDE SEQUENCE</scope>
</reference>
<dbReference type="EMBL" id="CASHTH010001787">
    <property type="protein sequence ID" value="CAI8019924.1"/>
    <property type="molecule type" value="Genomic_DNA"/>
</dbReference>
<feature type="transmembrane region" description="Helical" evidence="1">
    <location>
        <begin position="203"/>
        <end position="225"/>
    </location>
</feature>
<keyword evidence="1" id="KW-0472">Membrane</keyword>
<dbReference type="AlphaFoldDB" id="A0AA35RZ62"/>